<dbReference type="OrthoDB" id="3759773at2759"/>
<keyword evidence="3" id="KW-1185">Reference proteome</keyword>
<gene>
    <name evidence="2" type="ORF">G7Y89_g9465</name>
</gene>
<comment type="caution">
    <text evidence="2">The sequence shown here is derived from an EMBL/GenBank/DDBJ whole genome shotgun (WGS) entry which is preliminary data.</text>
</comment>
<proteinExistence type="predicted"/>
<evidence type="ECO:0008006" key="4">
    <source>
        <dbReference type="Google" id="ProtNLM"/>
    </source>
</evidence>
<feature type="compositionally biased region" description="Acidic residues" evidence="1">
    <location>
        <begin position="605"/>
        <end position="614"/>
    </location>
</feature>
<dbReference type="EMBL" id="JAAMPI010000777">
    <property type="protein sequence ID" value="KAF4628682.1"/>
    <property type="molecule type" value="Genomic_DNA"/>
</dbReference>
<protein>
    <recommendedName>
        <fullName evidence="4">F-box domain-containing protein</fullName>
    </recommendedName>
</protein>
<dbReference type="AlphaFoldDB" id="A0A8H4REL5"/>
<name>A0A8H4REL5_9HELO</name>
<dbReference type="Proteomes" id="UP000566819">
    <property type="component" value="Unassembled WGS sequence"/>
</dbReference>
<organism evidence="2 3">
    <name type="scientific">Cudoniella acicularis</name>
    <dbReference type="NCBI Taxonomy" id="354080"/>
    <lineage>
        <taxon>Eukaryota</taxon>
        <taxon>Fungi</taxon>
        <taxon>Dikarya</taxon>
        <taxon>Ascomycota</taxon>
        <taxon>Pezizomycotina</taxon>
        <taxon>Leotiomycetes</taxon>
        <taxon>Helotiales</taxon>
        <taxon>Tricladiaceae</taxon>
        <taxon>Cudoniella</taxon>
    </lineage>
</organism>
<evidence type="ECO:0000313" key="3">
    <source>
        <dbReference type="Proteomes" id="UP000566819"/>
    </source>
</evidence>
<reference evidence="2 3" key="1">
    <citation type="submission" date="2020-03" db="EMBL/GenBank/DDBJ databases">
        <title>Draft Genome Sequence of Cudoniella acicularis.</title>
        <authorList>
            <person name="Buettner E."/>
            <person name="Kellner H."/>
        </authorList>
    </citation>
    <scope>NUCLEOTIDE SEQUENCE [LARGE SCALE GENOMIC DNA]</scope>
    <source>
        <strain evidence="2 3">DSM 108380</strain>
    </source>
</reference>
<sequence length="614" mass="71509">MAAASTPKSVSELDIHYQQLREIDEAVTRVSWNQLIARRSTGEALLYDPEEDPQKRYDGMIDEYDAVKRSLYDMQSTIRKEINEHSRPFLRPLRILDMPDEILMEIFGYIKGWEPEMSFFQEHQYSVPDIQNIRLTCQRFCSTSSHLLLDYVYVELNPISVMRLDEISRHPTISKGVTSIIVILAYHNSGLAQDIESFAHYHADELRPKIDFAENMYRDQGRKWYPNISEDTVQKLIKRLRAIAKSWEEFPEEVPDDSNKEDDLRCPRKLLRKAYEEYHGEWVFQESILENNNFSELVAVAMARMPVAKRLDLCDDDRCGFTAKRRRTLFEQAEDDEVFISQTLHSMRWEATREYHLGSPPAEIIFKLPAACHKLGIAIEELNIRISPPDYLGVLKMSEKDRLELTAAVQRLTNFTFLFRGAGTASNWRPYQRDETENFGEIISAILDTDSIERFNLDFSPFWDEEMPPLYSLGSFITRRQWPRLDLIYWKSMCLRMSELERFIDGLKIPLRGALIRYPHLMDGSWADSLDILRRKAPSTVSLANPSGGDWEGLSEEEKEKAFEKGKDDIWERSKAEKFILKLIKVNPLRELDGETDAMSTTESTDSETMDTVE</sequence>
<evidence type="ECO:0000313" key="2">
    <source>
        <dbReference type="EMBL" id="KAF4628682.1"/>
    </source>
</evidence>
<feature type="region of interest" description="Disordered" evidence="1">
    <location>
        <begin position="593"/>
        <end position="614"/>
    </location>
</feature>
<evidence type="ECO:0000256" key="1">
    <source>
        <dbReference type="SAM" id="MobiDB-lite"/>
    </source>
</evidence>
<accession>A0A8H4REL5</accession>